<dbReference type="RefSeq" id="XP_041221727.1">
    <property type="nucleotide sequence ID" value="XM_041367731.1"/>
</dbReference>
<keyword evidence="1" id="KW-0175">Coiled coil</keyword>
<gene>
    <name evidence="3" type="ORF">F5891DRAFT_1193384</name>
</gene>
<evidence type="ECO:0000313" key="3">
    <source>
        <dbReference type="EMBL" id="KAG1896151.1"/>
    </source>
</evidence>
<proteinExistence type="predicted"/>
<feature type="region of interest" description="Disordered" evidence="2">
    <location>
        <begin position="216"/>
        <end position="297"/>
    </location>
</feature>
<comment type="caution">
    <text evidence="3">The sequence shown here is derived from an EMBL/GenBank/DDBJ whole genome shotgun (WGS) entry which is preliminary data.</text>
</comment>
<protein>
    <submittedName>
        <fullName evidence="3">Uncharacterized protein</fullName>
    </submittedName>
</protein>
<dbReference type="GeneID" id="64662029"/>
<feature type="compositionally biased region" description="Basic and acidic residues" evidence="2">
    <location>
        <begin position="251"/>
        <end position="275"/>
    </location>
</feature>
<evidence type="ECO:0000313" key="4">
    <source>
        <dbReference type="Proteomes" id="UP001195769"/>
    </source>
</evidence>
<name>A0AAD4DXY0_9AGAM</name>
<feature type="compositionally biased region" description="Basic and acidic residues" evidence="2">
    <location>
        <begin position="288"/>
        <end position="297"/>
    </location>
</feature>
<dbReference type="Proteomes" id="UP001195769">
    <property type="component" value="Unassembled WGS sequence"/>
</dbReference>
<evidence type="ECO:0000256" key="1">
    <source>
        <dbReference type="SAM" id="Coils"/>
    </source>
</evidence>
<dbReference type="AlphaFoldDB" id="A0AAD4DXY0"/>
<organism evidence="3 4">
    <name type="scientific">Suillus fuscotomentosus</name>
    <dbReference type="NCBI Taxonomy" id="1912939"/>
    <lineage>
        <taxon>Eukaryota</taxon>
        <taxon>Fungi</taxon>
        <taxon>Dikarya</taxon>
        <taxon>Basidiomycota</taxon>
        <taxon>Agaricomycotina</taxon>
        <taxon>Agaricomycetes</taxon>
        <taxon>Agaricomycetidae</taxon>
        <taxon>Boletales</taxon>
        <taxon>Suillineae</taxon>
        <taxon>Suillaceae</taxon>
        <taxon>Suillus</taxon>
    </lineage>
</organism>
<feature type="compositionally biased region" description="Basic and acidic residues" evidence="2">
    <location>
        <begin position="222"/>
        <end position="239"/>
    </location>
</feature>
<sequence>MNAAQNDWRRQWNLRRQQDRDEIRQQAQAELMAARIQPPQVPHIPDEPAPVPPAPAYGPIHYEGAVGPQDFNDPLHYFVPNPAPPLHALPQPDYHQFNIQFHHHFQQEEMENERIRNDFLQRQAQEAFHQQQIQLELQQQEARWRNREAQYAFEIQQQEVEWHNRQAQEAHRIQQEEAERANRQAQEAYRLQQEEAEQANRQAQEAYCLQQEEAEQANRQAQEAHRIQQEEAEWADRQAQDIQRAGQQAEECQHRQEQRDREQQECLEEALREYDNPASQQQHEDDEERRRTQEQEHCWQHNAEDDENINQAPVQNIPIPDGARPYTEPIDRHSLGPLNVECPNCHAMHFACERLTKSSTRNPRFGTCCLYSCLGPPVSLGAVFLGMETMKISRSMRTQF</sequence>
<reference evidence="3" key="1">
    <citation type="journal article" date="2020" name="New Phytol.">
        <title>Comparative genomics reveals dynamic genome evolution in host specialist ectomycorrhizal fungi.</title>
        <authorList>
            <person name="Lofgren L.A."/>
            <person name="Nguyen N.H."/>
            <person name="Vilgalys R."/>
            <person name="Ruytinx J."/>
            <person name="Liao H.L."/>
            <person name="Branco S."/>
            <person name="Kuo A."/>
            <person name="LaButti K."/>
            <person name="Lipzen A."/>
            <person name="Andreopoulos W."/>
            <person name="Pangilinan J."/>
            <person name="Riley R."/>
            <person name="Hundley H."/>
            <person name="Na H."/>
            <person name="Barry K."/>
            <person name="Grigoriev I.V."/>
            <person name="Stajich J.E."/>
            <person name="Kennedy P.G."/>
        </authorList>
    </citation>
    <scope>NUCLEOTIDE SEQUENCE</scope>
    <source>
        <strain evidence="3">FC203</strain>
    </source>
</reference>
<keyword evidence="4" id="KW-1185">Reference proteome</keyword>
<feature type="compositionally biased region" description="Basic and acidic residues" evidence="2">
    <location>
        <begin position="166"/>
        <end position="182"/>
    </location>
</feature>
<dbReference type="EMBL" id="JABBWK010000058">
    <property type="protein sequence ID" value="KAG1896151.1"/>
    <property type="molecule type" value="Genomic_DNA"/>
</dbReference>
<evidence type="ECO:0000256" key="2">
    <source>
        <dbReference type="SAM" id="MobiDB-lite"/>
    </source>
</evidence>
<feature type="coiled-coil region" evidence="1">
    <location>
        <begin position="103"/>
        <end position="130"/>
    </location>
</feature>
<feature type="region of interest" description="Disordered" evidence="2">
    <location>
        <begin position="1"/>
        <end position="22"/>
    </location>
</feature>
<feature type="region of interest" description="Disordered" evidence="2">
    <location>
        <begin position="166"/>
        <end position="198"/>
    </location>
</feature>
<accession>A0AAD4DXY0</accession>